<accession>A0ACB6R0U1</accession>
<reference evidence="1" key="1">
    <citation type="journal article" date="2020" name="Stud. Mycol.">
        <title>101 Dothideomycetes genomes: a test case for predicting lifestyles and emergence of pathogens.</title>
        <authorList>
            <person name="Haridas S."/>
            <person name="Albert R."/>
            <person name="Binder M."/>
            <person name="Bloem J."/>
            <person name="Labutti K."/>
            <person name="Salamov A."/>
            <person name="Andreopoulos B."/>
            <person name="Baker S."/>
            <person name="Barry K."/>
            <person name="Bills G."/>
            <person name="Bluhm B."/>
            <person name="Cannon C."/>
            <person name="Castanera R."/>
            <person name="Culley D."/>
            <person name="Daum C."/>
            <person name="Ezra D."/>
            <person name="Gonzalez J."/>
            <person name="Henrissat B."/>
            <person name="Kuo A."/>
            <person name="Liang C."/>
            <person name="Lipzen A."/>
            <person name="Lutzoni F."/>
            <person name="Magnuson J."/>
            <person name="Mondo S."/>
            <person name="Nolan M."/>
            <person name="Ohm R."/>
            <person name="Pangilinan J."/>
            <person name="Park H.-J."/>
            <person name="Ramirez L."/>
            <person name="Alfaro M."/>
            <person name="Sun H."/>
            <person name="Tritt A."/>
            <person name="Yoshinaga Y."/>
            <person name="Zwiers L.-H."/>
            <person name="Turgeon B."/>
            <person name="Goodwin S."/>
            <person name="Spatafora J."/>
            <person name="Crous P."/>
            <person name="Grigoriev I."/>
        </authorList>
    </citation>
    <scope>NUCLEOTIDE SEQUENCE</scope>
    <source>
        <strain evidence="1">ATCC 200398</strain>
    </source>
</reference>
<dbReference type="Proteomes" id="UP000799755">
    <property type="component" value="Unassembled WGS sequence"/>
</dbReference>
<evidence type="ECO:0000313" key="1">
    <source>
        <dbReference type="EMBL" id="KAF2472071.1"/>
    </source>
</evidence>
<keyword evidence="2" id="KW-1185">Reference proteome</keyword>
<proteinExistence type="predicted"/>
<protein>
    <submittedName>
        <fullName evidence="1">Uncharacterized protein</fullName>
    </submittedName>
</protein>
<sequence>MQCRKKKVDEDKAYSLLSIFNVKMSLRYGEGSANLRLTDPSNNKKRIKDT</sequence>
<dbReference type="EMBL" id="MU003503">
    <property type="protein sequence ID" value="KAF2472071.1"/>
    <property type="molecule type" value="Genomic_DNA"/>
</dbReference>
<organism evidence="1 2">
    <name type="scientific">Lindgomyces ingoldianus</name>
    <dbReference type="NCBI Taxonomy" id="673940"/>
    <lineage>
        <taxon>Eukaryota</taxon>
        <taxon>Fungi</taxon>
        <taxon>Dikarya</taxon>
        <taxon>Ascomycota</taxon>
        <taxon>Pezizomycotina</taxon>
        <taxon>Dothideomycetes</taxon>
        <taxon>Pleosporomycetidae</taxon>
        <taxon>Pleosporales</taxon>
        <taxon>Lindgomycetaceae</taxon>
        <taxon>Lindgomyces</taxon>
    </lineage>
</organism>
<evidence type="ECO:0000313" key="2">
    <source>
        <dbReference type="Proteomes" id="UP000799755"/>
    </source>
</evidence>
<gene>
    <name evidence="1" type="ORF">BDR25DRAFT_353811</name>
</gene>
<comment type="caution">
    <text evidence="1">The sequence shown here is derived from an EMBL/GenBank/DDBJ whole genome shotgun (WGS) entry which is preliminary data.</text>
</comment>
<name>A0ACB6R0U1_9PLEO</name>